<dbReference type="PANTHER" id="PTHR43245">
    <property type="entry name" value="BIFUNCTIONAL POLYMYXIN RESISTANCE PROTEIN ARNA"/>
    <property type="match status" value="1"/>
</dbReference>
<organism evidence="2 3">
    <name type="scientific">Candidatus Kapaibacterium thiocyanatum</name>
    <dbReference type="NCBI Taxonomy" id="1895771"/>
    <lineage>
        <taxon>Bacteria</taxon>
        <taxon>Pseudomonadati</taxon>
        <taxon>Candidatus Kapaibacteriota</taxon>
        <taxon>Candidatus Kapaibacteriia</taxon>
        <taxon>Candidatus Kapaibacteriales</taxon>
        <taxon>Candidatus Kapaibacteriaceae</taxon>
        <taxon>Candidatus Kapaibacterium</taxon>
    </lineage>
</organism>
<evidence type="ECO:0000313" key="2">
    <source>
        <dbReference type="EMBL" id="OJX58862.1"/>
    </source>
</evidence>
<dbReference type="AlphaFoldDB" id="A0A1M3L1Q3"/>
<dbReference type="STRING" id="1895771.BGO89_03620"/>
<name>A0A1M3L1Q3_9BACT</name>
<proteinExistence type="predicted"/>
<dbReference type="InterPro" id="IPR036291">
    <property type="entry name" value="NAD(P)-bd_dom_sf"/>
</dbReference>
<reference evidence="2 3" key="1">
    <citation type="submission" date="2016-09" db="EMBL/GenBank/DDBJ databases">
        <title>Genome-resolved meta-omics ties microbial dynamics to process performance in biotechnology for thiocyanate degradation.</title>
        <authorList>
            <person name="Kantor R.S."/>
            <person name="Huddy R.J."/>
            <person name="Iyer R."/>
            <person name="Thomas B.C."/>
            <person name="Brown C.T."/>
            <person name="Anantharaman K."/>
            <person name="Tringe S."/>
            <person name="Hettich R.L."/>
            <person name="Harrison S.T."/>
            <person name="Banfield J.F."/>
        </authorList>
    </citation>
    <scope>NUCLEOTIDE SEQUENCE [LARGE SCALE GENOMIC DNA]</scope>
    <source>
        <strain evidence="2">59-99</strain>
    </source>
</reference>
<feature type="domain" description="NAD-dependent epimerase/dehydratase" evidence="1">
    <location>
        <begin position="3"/>
        <end position="225"/>
    </location>
</feature>
<protein>
    <recommendedName>
        <fullName evidence="1">NAD-dependent epimerase/dehydratase domain-containing protein</fullName>
    </recommendedName>
</protein>
<gene>
    <name evidence="2" type="ORF">BGO89_03620</name>
</gene>
<evidence type="ECO:0000313" key="3">
    <source>
        <dbReference type="Proteomes" id="UP000184233"/>
    </source>
</evidence>
<dbReference type="InterPro" id="IPR001509">
    <property type="entry name" value="Epimerase_deHydtase"/>
</dbReference>
<dbReference type="Pfam" id="PF01370">
    <property type="entry name" value="Epimerase"/>
    <property type="match status" value="1"/>
</dbReference>
<dbReference type="InterPro" id="IPR050177">
    <property type="entry name" value="Lipid_A_modif_metabolic_enz"/>
</dbReference>
<evidence type="ECO:0000259" key="1">
    <source>
        <dbReference type="Pfam" id="PF01370"/>
    </source>
</evidence>
<sequence length="309" mass="34604">MRILVIGGTRFIGRAAVGALLRRGHDVALLHRGHAPSPFGTEVRETFGDRNDEALVRRTMEDVRPDVVLDMVALGENDARIVARSAARIGAYVLLVSSIDVYQVFDILNGRAPAPPLVGPMTEQAPLRSRMYPYRDAEGMPDVMRTYDKILAERALQEECGEACSALRLPMVYGPWDSQHRLAPLLKQMESDILHMSGRLARWRAARGYVHDIAHLMVMMLEQRTSGIYHYAEQPVPDELTFVRRVAAAIGWDGEIVVDEHMDVDQGFVPEQHLDIDSTAVRIVTGFHEVARADEAIRTTVEWERGLSS</sequence>
<comment type="caution">
    <text evidence="2">The sequence shown here is derived from an EMBL/GenBank/DDBJ whole genome shotgun (WGS) entry which is preliminary data.</text>
</comment>
<dbReference type="Gene3D" id="3.40.50.720">
    <property type="entry name" value="NAD(P)-binding Rossmann-like Domain"/>
    <property type="match status" value="1"/>
</dbReference>
<dbReference type="SUPFAM" id="SSF51735">
    <property type="entry name" value="NAD(P)-binding Rossmann-fold domains"/>
    <property type="match status" value="1"/>
</dbReference>
<dbReference type="EMBL" id="MKVH01000014">
    <property type="protein sequence ID" value="OJX58862.1"/>
    <property type="molecule type" value="Genomic_DNA"/>
</dbReference>
<accession>A0A1M3L1Q3</accession>
<dbReference type="Proteomes" id="UP000184233">
    <property type="component" value="Unassembled WGS sequence"/>
</dbReference>